<organism evidence="3 4">
    <name type="scientific">Tenebrio molitor</name>
    <name type="common">Yellow mealworm beetle</name>
    <dbReference type="NCBI Taxonomy" id="7067"/>
    <lineage>
        <taxon>Eukaryota</taxon>
        <taxon>Metazoa</taxon>
        <taxon>Ecdysozoa</taxon>
        <taxon>Arthropoda</taxon>
        <taxon>Hexapoda</taxon>
        <taxon>Insecta</taxon>
        <taxon>Pterygota</taxon>
        <taxon>Neoptera</taxon>
        <taxon>Endopterygota</taxon>
        <taxon>Coleoptera</taxon>
        <taxon>Polyphaga</taxon>
        <taxon>Cucujiformia</taxon>
        <taxon>Tenebrionidae</taxon>
        <taxon>Tenebrio</taxon>
    </lineage>
</organism>
<evidence type="ECO:0000313" key="4">
    <source>
        <dbReference type="Proteomes" id="UP000719412"/>
    </source>
</evidence>
<sequence>MLLQVFCVLAVGLLVDGTTGQKVPEFIHHHTNYALYDDYKAPKKQTKGQQYDNNNPYEFQPVFDKGYQKSWKTLRTEKYETETVDNPQSDSPFNKYIVKSRVKVTQKLPYQDEAVGYDRQYEYPTGIMDHDHQKNEDFVDYYNAKNDPFQKERDAELPRVKDDLKEEKPKQYHYQYPTNDLEYLKNLNTVNFYLAHNKPDPIGSLFEEPQKAKDYGHNDVDYDPSPVSEKYRLDHGGPDEYSYDRYKTDGPTFDYLGDYSHTKEERVPSKS</sequence>
<evidence type="ECO:0000256" key="1">
    <source>
        <dbReference type="SAM" id="MobiDB-lite"/>
    </source>
</evidence>
<reference evidence="3" key="2">
    <citation type="submission" date="2021-08" db="EMBL/GenBank/DDBJ databases">
        <authorList>
            <person name="Eriksson T."/>
        </authorList>
    </citation>
    <scope>NUCLEOTIDE SEQUENCE</scope>
    <source>
        <strain evidence="3">Stoneville</strain>
        <tissue evidence="3">Whole head</tissue>
    </source>
</reference>
<keyword evidence="4" id="KW-1185">Reference proteome</keyword>
<accession>A0A8J6H8E7</accession>
<reference evidence="3" key="1">
    <citation type="journal article" date="2020" name="J Insects Food Feed">
        <title>The yellow mealworm (Tenebrio molitor) genome: a resource for the emerging insects as food and feed industry.</title>
        <authorList>
            <person name="Eriksson T."/>
            <person name="Andere A."/>
            <person name="Kelstrup H."/>
            <person name="Emery V."/>
            <person name="Picard C."/>
        </authorList>
    </citation>
    <scope>NUCLEOTIDE SEQUENCE</scope>
    <source>
        <strain evidence="3">Stoneville</strain>
        <tissue evidence="3">Whole head</tissue>
    </source>
</reference>
<proteinExistence type="predicted"/>
<feature type="chain" id="PRO_5035255678" evidence="2">
    <location>
        <begin position="21"/>
        <end position="271"/>
    </location>
</feature>
<name>A0A8J6H8E7_TENMO</name>
<feature type="region of interest" description="Disordered" evidence="1">
    <location>
        <begin position="214"/>
        <end position="271"/>
    </location>
</feature>
<feature type="compositionally biased region" description="Basic and acidic residues" evidence="1">
    <location>
        <begin position="229"/>
        <end position="248"/>
    </location>
</feature>
<feature type="signal peptide" evidence="2">
    <location>
        <begin position="1"/>
        <end position="20"/>
    </location>
</feature>
<evidence type="ECO:0000256" key="2">
    <source>
        <dbReference type="SAM" id="SignalP"/>
    </source>
</evidence>
<dbReference type="AlphaFoldDB" id="A0A8J6H8E7"/>
<protein>
    <submittedName>
        <fullName evidence="3">Uncharacterized protein</fullName>
    </submittedName>
</protein>
<evidence type="ECO:0000313" key="3">
    <source>
        <dbReference type="EMBL" id="KAH0809626.1"/>
    </source>
</evidence>
<comment type="caution">
    <text evidence="3">The sequence shown here is derived from an EMBL/GenBank/DDBJ whole genome shotgun (WGS) entry which is preliminary data.</text>
</comment>
<keyword evidence="2" id="KW-0732">Signal</keyword>
<gene>
    <name evidence="3" type="ORF">GEV33_013165</name>
</gene>
<dbReference type="EMBL" id="JABDTM020028015">
    <property type="protein sequence ID" value="KAH0809626.1"/>
    <property type="molecule type" value="Genomic_DNA"/>
</dbReference>
<feature type="compositionally biased region" description="Basic and acidic residues" evidence="1">
    <location>
        <begin position="260"/>
        <end position="271"/>
    </location>
</feature>
<dbReference type="Proteomes" id="UP000719412">
    <property type="component" value="Unassembled WGS sequence"/>
</dbReference>